<reference evidence="1" key="1">
    <citation type="submission" date="2014-09" db="EMBL/GenBank/DDBJ databases">
        <title>Draft genome sequence of an oleaginous Mucoromycotina fungus Mucor ambiguus NBRC6742.</title>
        <authorList>
            <person name="Takeda I."/>
            <person name="Yamane N."/>
            <person name="Morita T."/>
            <person name="Tamano K."/>
            <person name="Machida M."/>
            <person name="Baker S."/>
            <person name="Koike H."/>
        </authorList>
    </citation>
    <scope>NUCLEOTIDE SEQUENCE</scope>
    <source>
        <strain evidence="1">NBRC 6742</strain>
    </source>
</reference>
<protein>
    <submittedName>
        <fullName evidence="1">Uncharacterized protein</fullName>
    </submittedName>
</protein>
<name>A0A0C9N351_9FUNG</name>
<keyword evidence="2" id="KW-1185">Reference proteome</keyword>
<dbReference type="EMBL" id="DF836647">
    <property type="protein sequence ID" value="GAN10467.1"/>
    <property type="molecule type" value="Genomic_DNA"/>
</dbReference>
<organism evidence="1">
    <name type="scientific">Mucor ambiguus</name>
    <dbReference type="NCBI Taxonomy" id="91626"/>
    <lineage>
        <taxon>Eukaryota</taxon>
        <taxon>Fungi</taxon>
        <taxon>Fungi incertae sedis</taxon>
        <taxon>Mucoromycota</taxon>
        <taxon>Mucoromycotina</taxon>
        <taxon>Mucoromycetes</taxon>
        <taxon>Mucorales</taxon>
        <taxon>Mucorineae</taxon>
        <taxon>Mucoraceae</taxon>
        <taxon>Mucor</taxon>
    </lineage>
</organism>
<proteinExistence type="predicted"/>
<dbReference type="Proteomes" id="UP000053815">
    <property type="component" value="Unassembled WGS sequence"/>
</dbReference>
<dbReference type="AlphaFoldDB" id="A0A0C9N351"/>
<sequence>MPVYSTFFRHDNEADSLQSIIAVILDTLKRRSEASPEASISISVEPWALVLTKDVESINSALAKRFYQKPDDRMWFNSIQICRIDAVNQLKTKLCSLHVPVQEQKNDILDIIEYEKQGQSPSMVVVIDAIDYLALDPPLNEMQHLTTR</sequence>
<evidence type="ECO:0000313" key="2">
    <source>
        <dbReference type="Proteomes" id="UP000053815"/>
    </source>
</evidence>
<gene>
    <name evidence="1" type="ORF">MAM1_0358c10008</name>
</gene>
<evidence type="ECO:0000313" key="1">
    <source>
        <dbReference type="EMBL" id="GAN10467.1"/>
    </source>
</evidence>
<accession>A0A0C9N351</accession>
<dbReference type="OrthoDB" id="2378114at2759"/>